<proteinExistence type="predicted"/>
<evidence type="ECO:0000313" key="2">
    <source>
        <dbReference type="EMBL" id="JAH86461.1"/>
    </source>
</evidence>
<feature type="region of interest" description="Disordered" evidence="1">
    <location>
        <begin position="1"/>
        <end position="37"/>
    </location>
</feature>
<dbReference type="AlphaFoldDB" id="A0A0E9W834"/>
<organism evidence="2">
    <name type="scientific">Anguilla anguilla</name>
    <name type="common">European freshwater eel</name>
    <name type="synonym">Muraena anguilla</name>
    <dbReference type="NCBI Taxonomy" id="7936"/>
    <lineage>
        <taxon>Eukaryota</taxon>
        <taxon>Metazoa</taxon>
        <taxon>Chordata</taxon>
        <taxon>Craniata</taxon>
        <taxon>Vertebrata</taxon>
        <taxon>Euteleostomi</taxon>
        <taxon>Actinopterygii</taxon>
        <taxon>Neopterygii</taxon>
        <taxon>Teleostei</taxon>
        <taxon>Anguilliformes</taxon>
        <taxon>Anguillidae</taxon>
        <taxon>Anguilla</taxon>
    </lineage>
</organism>
<sequence>MPMAGKKAQKRLARESERGAISQALRKVPGSKVAHQA</sequence>
<accession>A0A0E9W834</accession>
<evidence type="ECO:0000256" key="1">
    <source>
        <dbReference type="SAM" id="MobiDB-lite"/>
    </source>
</evidence>
<reference evidence="2" key="2">
    <citation type="journal article" date="2015" name="Fish Shellfish Immunol.">
        <title>Early steps in the European eel (Anguilla anguilla)-Vibrio vulnificus interaction in the gills: Role of the RtxA13 toxin.</title>
        <authorList>
            <person name="Callol A."/>
            <person name="Pajuelo D."/>
            <person name="Ebbesson L."/>
            <person name="Teles M."/>
            <person name="MacKenzie S."/>
            <person name="Amaro C."/>
        </authorList>
    </citation>
    <scope>NUCLEOTIDE SEQUENCE</scope>
</reference>
<protein>
    <submittedName>
        <fullName evidence="2">Uncharacterized protein</fullName>
    </submittedName>
</protein>
<reference evidence="2" key="1">
    <citation type="submission" date="2014-11" db="EMBL/GenBank/DDBJ databases">
        <authorList>
            <person name="Amaro Gonzalez C."/>
        </authorList>
    </citation>
    <scope>NUCLEOTIDE SEQUENCE</scope>
</reference>
<dbReference type="EMBL" id="GBXM01022116">
    <property type="protein sequence ID" value="JAH86461.1"/>
    <property type="molecule type" value="Transcribed_RNA"/>
</dbReference>
<name>A0A0E9W834_ANGAN</name>